<protein>
    <submittedName>
        <fullName evidence="5">Adenine-specific methyltransferase</fullName>
    </submittedName>
</protein>
<dbReference type="Gene3D" id="3.40.50.150">
    <property type="entry name" value="Vaccinia Virus protein VP39"/>
    <property type="match status" value="1"/>
</dbReference>
<dbReference type="SUPFAM" id="SSF53335">
    <property type="entry name" value="S-adenosyl-L-methionine-dependent methyltransferases"/>
    <property type="match status" value="1"/>
</dbReference>
<accession>A0A8S5TKM2</accession>
<dbReference type="PANTHER" id="PTHR13370">
    <property type="entry name" value="RNA METHYLASE-RELATED"/>
    <property type="match status" value="1"/>
</dbReference>
<evidence type="ECO:0000313" key="5">
    <source>
        <dbReference type="EMBL" id="DAF63837.1"/>
    </source>
</evidence>
<proteinExistence type="inferred from homology"/>
<dbReference type="InterPro" id="IPR002941">
    <property type="entry name" value="DNA_methylase_N4/N6"/>
</dbReference>
<dbReference type="InterPro" id="IPR029063">
    <property type="entry name" value="SAM-dependent_MTases_sf"/>
</dbReference>
<reference evidence="5" key="1">
    <citation type="journal article" date="2021" name="Proc. Natl. Acad. Sci. U.S.A.">
        <title>A Catalog of Tens of Thousands of Viruses from Human Metagenomes Reveals Hidden Associations with Chronic Diseases.</title>
        <authorList>
            <person name="Tisza M.J."/>
            <person name="Buck C.B."/>
        </authorList>
    </citation>
    <scope>NUCLEOTIDE SEQUENCE</scope>
    <source>
        <strain evidence="5">CtSmR6</strain>
    </source>
</reference>
<dbReference type="Pfam" id="PF01555">
    <property type="entry name" value="N6_N4_Mtase"/>
    <property type="match status" value="1"/>
</dbReference>
<evidence type="ECO:0000259" key="4">
    <source>
        <dbReference type="Pfam" id="PF01555"/>
    </source>
</evidence>
<dbReference type="PROSITE" id="PS00092">
    <property type="entry name" value="N6_MTASE"/>
    <property type="match status" value="1"/>
</dbReference>
<feature type="domain" description="DNA methylase N-4/N-6" evidence="4">
    <location>
        <begin position="6"/>
        <end position="197"/>
    </location>
</feature>
<keyword evidence="2 5" id="KW-0489">Methyltransferase</keyword>
<name>A0A8S5TKM2_9CAUD</name>
<dbReference type="PANTHER" id="PTHR13370:SF3">
    <property type="entry name" value="TRNA (GUANINE(10)-N2)-METHYLTRANSFERASE HOMOLOG"/>
    <property type="match status" value="1"/>
</dbReference>
<dbReference type="GO" id="GO:0008170">
    <property type="term" value="F:N-methyltransferase activity"/>
    <property type="evidence" value="ECO:0007669"/>
    <property type="project" value="InterPro"/>
</dbReference>
<dbReference type="GO" id="GO:0032259">
    <property type="term" value="P:methylation"/>
    <property type="evidence" value="ECO:0007669"/>
    <property type="project" value="UniProtKB-KW"/>
</dbReference>
<dbReference type="EMBL" id="BK032844">
    <property type="protein sequence ID" value="DAF63837.1"/>
    <property type="molecule type" value="Genomic_DNA"/>
</dbReference>
<dbReference type="PRINTS" id="PR00508">
    <property type="entry name" value="S21N4MTFRASE"/>
</dbReference>
<comment type="similarity">
    <text evidence="1">Belongs to the N(4)/N(6)-methyltransferase family.</text>
</comment>
<keyword evidence="3" id="KW-0808">Transferase</keyword>
<evidence type="ECO:0000256" key="1">
    <source>
        <dbReference type="ARBA" id="ARBA00006594"/>
    </source>
</evidence>
<evidence type="ECO:0000256" key="3">
    <source>
        <dbReference type="ARBA" id="ARBA00022679"/>
    </source>
</evidence>
<dbReference type="InterPro" id="IPR002052">
    <property type="entry name" value="DNA_methylase_N6_adenine_CS"/>
</dbReference>
<dbReference type="GO" id="GO:0003677">
    <property type="term" value="F:DNA binding"/>
    <property type="evidence" value="ECO:0007669"/>
    <property type="project" value="InterPro"/>
</dbReference>
<evidence type="ECO:0000256" key="2">
    <source>
        <dbReference type="ARBA" id="ARBA00022603"/>
    </source>
</evidence>
<organism evidence="5">
    <name type="scientific">Siphoviridae sp. ctSmR6</name>
    <dbReference type="NCBI Taxonomy" id="2827873"/>
    <lineage>
        <taxon>Viruses</taxon>
        <taxon>Duplodnaviria</taxon>
        <taxon>Heunggongvirae</taxon>
        <taxon>Uroviricota</taxon>
        <taxon>Caudoviricetes</taxon>
    </lineage>
</organism>
<dbReference type="InterPro" id="IPR001091">
    <property type="entry name" value="RM_Methyltransferase"/>
</dbReference>
<sequence length="209" mass="23287">MPDASVNLIITDPPYEIGTGGGGLSRNTKFHDKKLQAITKGFDLSLLDELKRVCKPFNAYIFCSNSQISKLMGWGEKNGFITTLLVWHKPVVIPFAGTVFKSDLEFIVAIKEKGATFQGDSRLKSKFYQQNPVKDKTTTHPTPKPVNLIKKLMMIGSNKGDVVFDPFLGSGTTAMVAKELGRECIGVEIEKKYYEEALRRVDHTPRGLF</sequence>